<dbReference type="SUPFAM" id="SSF57756">
    <property type="entry name" value="Retrovirus zinc finger-like domains"/>
    <property type="match status" value="1"/>
</dbReference>
<evidence type="ECO:0000256" key="4">
    <source>
        <dbReference type="ARBA" id="ARBA00023125"/>
    </source>
</evidence>
<evidence type="ECO:0000259" key="7">
    <source>
        <dbReference type="PROSITE" id="PS50158"/>
    </source>
</evidence>
<dbReference type="InterPro" id="IPR036875">
    <property type="entry name" value="Znf_CCHC_sf"/>
</dbReference>
<feature type="compositionally biased region" description="Basic and acidic residues" evidence="6">
    <location>
        <begin position="142"/>
        <end position="152"/>
    </location>
</feature>
<keyword evidence="3" id="KW-0175">Coiled coil</keyword>
<dbReference type="InterPro" id="IPR051596">
    <property type="entry name" value="Caulimoviridae_Movement"/>
</dbReference>
<dbReference type="InterPro" id="IPR001878">
    <property type="entry name" value="Znf_CCHC"/>
</dbReference>
<feature type="domain" description="CCHC-type" evidence="7">
    <location>
        <begin position="444"/>
        <end position="459"/>
    </location>
</feature>
<evidence type="ECO:0000256" key="5">
    <source>
        <dbReference type="PROSITE-ProRule" id="PRU00047"/>
    </source>
</evidence>
<feature type="region of interest" description="Disordered" evidence="6">
    <location>
        <begin position="358"/>
        <end position="429"/>
    </location>
</feature>
<accession>A0AAW2VLV5</accession>
<evidence type="ECO:0000256" key="1">
    <source>
        <dbReference type="ARBA" id="ARBA00022670"/>
    </source>
</evidence>
<organism evidence="8">
    <name type="scientific">Sesamum radiatum</name>
    <name type="common">Black benniseed</name>
    <dbReference type="NCBI Taxonomy" id="300843"/>
    <lineage>
        <taxon>Eukaryota</taxon>
        <taxon>Viridiplantae</taxon>
        <taxon>Streptophyta</taxon>
        <taxon>Embryophyta</taxon>
        <taxon>Tracheophyta</taxon>
        <taxon>Spermatophyta</taxon>
        <taxon>Magnoliopsida</taxon>
        <taxon>eudicotyledons</taxon>
        <taxon>Gunneridae</taxon>
        <taxon>Pentapetalae</taxon>
        <taxon>asterids</taxon>
        <taxon>lamiids</taxon>
        <taxon>Lamiales</taxon>
        <taxon>Pedaliaceae</taxon>
        <taxon>Sesamum</taxon>
    </lineage>
</organism>
<dbReference type="AlphaFoldDB" id="A0AAW2VLV5"/>
<feature type="region of interest" description="Disordered" evidence="6">
    <location>
        <begin position="125"/>
        <end position="157"/>
    </location>
</feature>
<dbReference type="InterPro" id="IPR043502">
    <property type="entry name" value="DNA/RNA_pol_sf"/>
</dbReference>
<keyword evidence="5" id="KW-0862">Zinc</keyword>
<sequence>MEPNESLSYSENREYFQILEKQRQDVLREILWKCDNGPYNGPYKMENTLRTPEETPKEGEGSTGIHPVLFEGEEEQGGTRELQVQLSVPGNVVRRIRSTEVHGRIPAWRNGKGIVELVNVQTNEITPALPPPEGSTGSNDPPQDHPMRESTDFHTNATPTFVGTRLRENPGRNPRRVPEHTPWARTMLQPLHPYGTILNLDIIDFRNTEKLIDEWVAALKIAATTLELNRENFIRLVELSLEGSVKIGWDNTPEDTKANILAGDSKSAIAERLGRLIKIHFIGDGYFEGSRTEKAREYTQALFGLELRNICAVDEYIYWFRKYFFQSGVATEIATPMFFAKICSPWREMLIQAYKENQVSQGRGKKQSNDSYPRSSRRTSFRRRSWWSKSKARTYKSGQRTGPTRASSQGSRRTDARSTGRTPTKRTFRRAHTRANESFKDCNCWTCGAKGHISPDCPQKRGKLRQFEATNDILDAVYYGDLVPIYQFEDIPSDESVYEEEIETDSDGSSTESEIGGIGKVLNQIGLNQRKHHIIYKVSSGEFAIPMELTGNMMEMQLIPKEEILEELSKLREEVAVTMKWIHIGAIDVVIKATFKEGIDSEIHLSIMDRRINNLRDGCLGTMIGNLYAGKLMFDIHPRIAYNLADQDFSRVLTLHQDFKRKDLMKEGNRPYSITYRIAYALSNTHHSDLFLRKEYIEIPRIFKEFAKVMTPDPIKIPRIGGVDLVIKDHPVLERTLSTRTEFSSRMSFSEDRIMGYRGKERELIKIFTPQEIRVDNVKLRCPEGWKEIQVVFDITKRDNHFPCDDLYHLQQPVIGRYEGMLEIAGHEILVAGVAGKENGSMTLGLNFLEDHKPWEEKGLIESDSFYEESEKEIINLKEALQEIKSLDISEESKLSLENVKRLIQRNFSENPLAWWDRNKIEATLKVKEECKYEYVRYKPIQMNMEDKRDMQMIIKEHINLGLIEPGVSAYSSPGFLVRNHGEIKRGIELQEHIVEKIRNFPDVLKDKKHLQSFLGVVNFAGIFIKNLAKYRKDFRPLLKETESSKWKWEEIHTQRVRELKQVCSNLPKLAIPQDEDELVVYTDANDYRWAAVLMKKTTTGRNLVDIQEGCSRNNKPKCGISTRKNSLQFGRPLRNGPYFYLLKNLH</sequence>
<proteinExistence type="predicted"/>
<feature type="compositionally biased region" description="Polar residues" evidence="6">
    <location>
        <begin position="396"/>
        <end position="411"/>
    </location>
</feature>
<evidence type="ECO:0000256" key="6">
    <source>
        <dbReference type="SAM" id="MobiDB-lite"/>
    </source>
</evidence>
<dbReference type="InterPro" id="IPR043128">
    <property type="entry name" value="Rev_trsase/Diguanyl_cyclase"/>
</dbReference>
<dbReference type="PROSITE" id="PS50158">
    <property type="entry name" value="ZF_CCHC"/>
    <property type="match status" value="1"/>
</dbReference>
<dbReference type="SUPFAM" id="SSF56672">
    <property type="entry name" value="DNA/RNA polymerases"/>
    <property type="match status" value="1"/>
</dbReference>
<dbReference type="GO" id="GO:0006508">
    <property type="term" value="P:proteolysis"/>
    <property type="evidence" value="ECO:0007669"/>
    <property type="project" value="UniProtKB-KW"/>
</dbReference>
<evidence type="ECO:0000256" key="3">
    <source>
        <dbReference type="ARBA" id="ARBA00023054"/>
    </source>
</evidence>
<reference evidence="8" key="1">
    <citation type="submission" date="2020-06" db="EMBL/GenBank/DDBJ databases">
        <authorList>
            <person name="Li T."/>
            <person name="Hu X."/>
            <person name="Zhang T."/>
            <person name="Song X."/>
            <person name="Zhang H."/>
            <person name="Dai N."/>
            <person name="Sheng W."/>
            <person name="Hou X."/>
            <person name="Wei L."/>
        </authorList>
    </citation>
    <scope>NUCLEOTIDE SEQUENCE</scope>
    <source>
        <strain evidence="8">G02</strain>
        <tissue evidence="8">Leaf</tissue>
    </source>
</reference>
<protein>
    <submittedName>
        <fullName evidence="8">Movement protein</fullName>
    </submittedName>
</protein>
<name>A0AAW2VLV5_SESRA</name>
<evidence type="ECO:0000256" key="2">
    <source>
        <dbReference type="ARBA" id="ARBA00022750"/>
    </source>
</evidence>
<dbReference type="InterPro" id="IPR028919">
    <property type="entry name" value="Viral_movement"/>
</dbReference>
<dbReference type="GO" id="GO:0003677">
    <property type="term" value="F:DNA binding"/>
    <property type="evidence" value="ECO:0007669"/>
    <property type="project" value="UniProtKB-KW"/>
</dbReference>
<keyword evidence="5" id="KW-0479">Metal-binding</keyword>
<keyword evidence="5" id="KW-0863">Zinc-finger</keyword>
<keyword evidence="2" id="KW-0064">Aspartyl protease</keyword>
<dbReference type="PANTHER" id="PTHR47599">
    <property type="entry name" value="CELL-TO-CELL MOVEMENT PROTEIN"/>
    <property type="match status" value="1"/>
</dbReference>
<dbReference type="InterPro" id="IPR041577">
    <property type="entry name" value="RT_RNaseH_2"/>
</dbReference>
<dbReference type="Pfam" id="PF17919">
    <property type="entry name" value="RT_RNaseH_2"/>
    <property type="match status" value="1"/>
</dbReference>
<dbReference type="Gene3D" id="3.30.70.270">
    <property type="match status" value="1"/>
</dbReference>
<dbReference type="EMBL" id="JACGWJ010000003">
    <property type="protein sequence ID" value="KAL0430375.1"/>
    <property type="molecule type" value="Genomic_DNA"/>
</dbReference>
<keyword evidence="2" id="KW-0378">Hydrolase</keyword>
<keyword evidence="1" id="KW-0645">Protease</keyword>
<evidence type="ECO:0000313" key="8">
    <source>
        <dbReference type="EMBL" id="KAL0430375.1"/>
    </source>
</evidence>
<dbReference type="PANTHER" id="PTHR47599:SF3">
    <property type="entry name" value="CELL-TO-CELL MOVEMENT PROTEIN"/>
    <property type="match status" value="1"/>
</dbReference>
<dbReference type="Pfam" id="PF01107">
    <property type="entry name" value="MP"/>
    <property type="match status" value="1"/>
</dbReference>
<gene>
    <name evidence="8" type="ORF">Sradi_0663500</name>
</gene>
<comment type="caution">
    <text evidence="8">The sequence shown here is derived from an EMBL/GenBank/DDBJ whole genome shotgun (WGS) entry which is preliminary data.</text>
</comment>
<dbReference type="SMART" id="SM00343">
    <property type="entry name" value="ZnF_C2HC"/>
    <property type="match status" value="1"/>
</dbReference>
<feature type="compositionally biased region" description="Basic residues" evidence="6">
    <location>
        <begin position="375"/>
        <end position="394"/>
    </location>
</feature>
<dbReference type="GO" id="GO:0004190">
    <property type="term" value="F:aspartic-type endopeptidase activity"/>
    <property type="evidence" value="ECO:0007669"/>
    <property type="project" value="UniProtKB-KW"/>
</dbReference>
<reference evidence="8" key="2">
    <citation type="journal article" date="2024" name="Plant">
        <title>Genomic evolution and insights into agronomic trait innovations of Sesamum species.</title>
        <authorList>
            <person name="Miao H."/>
            <person name="Wang L."/>
            <person name="Qu L."/>
            <person name="Liu H."/>
            <person name="Sun Y."/>
            <person name="Le M."/>
            <person name="Wang Q."/>
            <person name="Wei S."/>
            <person name="Zheng Y."/>
            <person name="Lin W."/>
            <person name="Duan Y."/>
            <person name="Cao H."/>
            <person name="Xiong S."/>
            <person name="Wang X."/>
            <person name="Wei L."/>
            <person name="Li C."/>
            <person name="Ma Q."/>
            <person name="Ju M."/>
            <person name="Zhao R."/>
            <person name="Li G."/>
            <person name="Mu C."/>
            <person name="Tian Q."/>
            <person name="Mei H."/>
            <person name="Zhang T."/>
            <person name="Gao T."/>
            <person name="Zhang H."/>
        </authorList>
    </citation>
    <scope>NUCLEOTIDE SEQUENCE</scope>
    <source>
        <strain evidence="8">G02</strain>
    </source>
</reference>
<dbReference type="GO" id="GO:0008270">
    <property type="term" value="F:zinc ion binding"/>
    <property type="evidence" value="ECO:0007669"/>
    <property type="project" value="UniProtKB-KW"/>
</dbReference>
<keyword evidence="4" id="KW-0238">DNA-binding</keyword>